<dbReference type="Proteomes" id="UP001345963">
    <property type="component" value="Unassembled WGS sequence"/>
</dbReference>
<protein>
    <submittedName>
        <fullName evidence="1">Uncharacterized protein</fullName>
    </submittedName>
</protein>
<gene>
    <name evidence="1" type="ORF">ATANTOWER_032459</name>
</gene>
<reference evidence="1 2" key="1">
    <citation type="submission" date="2021-07" db="EMBL/GenBank/DDBJ databases">
        <authorList>
            <person name="Palmer J.M."/>
        </authorList>
    </citation>
    <scope>NUCLEOTIDE SEQUENCE [LARGE SCALE GENOMIC DNA]</scope>
    <source>
        <strain evidence="1 2">AT_MEX2019</strain>
        <tissue evidence="1">Muscle</tissue>
    </source>
</reference>
<keyword evidence="2" id="KW-1185">Reference proteome</keyword>
<name>A0ABU7A960_9TELE</name>
<accession>A0ABU7A960</accession>
<dbReference type="EMBL" id="JAHUTI010009553">
    <property type="protein sequence ID" value="MED6234513.1"/>
    <property type="molecule type" value="Genomic_DNA"/>
</dbReference>
<evidence type="ECO:0000313" key="2">
    <source>
        <dbReference type="Proteomes" id="UP001345963"/>
    </source>
</evidence>
<comment type="caution">
    <text evidence="1">The sequence shown here is derived from an EMBL/GenBank/DDBJ whole genome shotgun (WGS) entry which is preliminary data.</text>
</comment>
<organism evidence="1 2">
    <name type="scientific">Ataeniobius toweri</name>
    <dbReference type="NCBI Taxonomy" id="208326"/>
    <lineage>
        <taxon>Eukaryota</taxon>
        <taxon>Metazoa</taxon>
        <taxon>Chordata</taxon>
        <taxon>Craniata</taxon>
        <taxon>Vertebrata</taxon>
        <taxon>Euteleostomi</taxon>
        <taxon>Actinopterygii</taxon>
        <taxon>Neopterygii</taxon>
        <taxon>Teleostei</taxon>
        <taxon>Neoteleostei</taxon>
        <taxon>Acanthomorphata</taxon>
        <taxon>Ovalentaria</taxon>
        <taxon>Atherinomorphae</taxon>
        <taxon>Cyprinodontiformes</taxon>
        <taxon>Goodeidae</taxon>
        <taxon>Ataeniobius</taxon>
    </lineage>
</organism>
<proteinExistence type="predicted"/>
<sequence>MSATTPLPAMGALVNALPDIIAKVANAKGVSVPLVQHPTDDLAGKFAPAHPTRGDPVWPSFPAVTAYLSGTAAEPLQLKALVSTFTPIIHTHQEGGVPDGSGVSPVPELEPSLSAVFYIGSARRVGRRLLFVSFIHF</sequence>
<evidence type="ECO:0000313" key="1">
    <source>
        <dbReference type="EMBL" id="MED6234513.1"/>
    </source>
</evidence>